<dbReference type="EMBL" id="JOWA01000011">
    <property type="protein sequence ID" value="KEZ46915.1"/>
    <property type="molecule type" value="Genomic_DNA"/>
</dbReference>
<dbReference type="GeneID" id="27718409"/>
<organism evidence="3 4">
    <name type="scientific">Pseudallescheria apiosperma</name>
    <name type="common">Scedosporium apiospermum</name>
    <dbReference type="NCBI Taxonomy" id="563466"/>
    <lineage>
        <taxon>Eukaryota</taxon>
        <taxon>Fungi</taxon>
        <taxon>Dikarya</taxon>
        <taxon>Ascomycota</taxon>
        <taxon>Pezizomycotina</taxon>
        <taxon>Sordariomycetes</taxon>
        <taxon>Hypocreomycetidae</taxon>
        <taxon>Microascales</taxon>
        <taxon>Microascaceae</taxon>
        <taxon>Scedosporium</taxon>
    </lineage>
</organism>
<evidence type="ECO:0000259" key="2">
    <source>
        <dbReference type="Pfam" id="PF08457"/>
    </source>
</evidence>
<dbReference type="OrthoDB" id="5215300at2759"/>
<feature type="domain" description="Sfi1 spindle body" evidence="2">
    <location>
        <begin position="509"/>
        <end position="845"/>
    </location>
</feature>
<protein>
    <recommendedName>
        <fullName evidence="2">Sfi1 spindle body domain-containing protein</fullName>
    </recommendedName>
</protein>
<dbReference type="OMA" id="RFFNGWR"/>
<dbReference type="Proteomes" id="UP000028545">
    <property type="component" value="Unassembled WGS sequence"/>
</dbReference>
<comment type="caution">
    <text evidence="3">The sequence shown here is derived from an EMBL/GenBank/DDBJ whole genome shotgun (WGS) entry which is preliminary data.</text>
</comment>
<dbReference type="KEGG" id="sapo:SAPIO_CDS0257"/>
<proteinExistence type="predicted"/>
<feature type="compositionally biased region" description="Low complexity" evidence="1">
    <location>
        <begin position="181"/>
        <end position="206"/>
    </location>
</feature>
<reference evidence="3 4" key="1">
    <citation type="journal article" date="2014" name="Genome Announc.">
        <title>Draft genome sequence of the pathogenic fungus Scedosporium apiospermum.</title>
        <authorList>
            <person name="Vandeputte P."/>
            <person name="Ghamrawi S."/>
            <person name="Rechenmann M."/>
            <person name="Iltis A."/>
            <person name="Giraud S."/>
            <person name="Fleury M."/>
            <person name="Thornton C."/>
            <person name="Delhaes L."/>
            <person name="Meyer W."/>
            <person name="Papon N."/>
            <person name="Bouchara J.P."/>
        </authorList>
    </citation>
    <scope>NUCLEOTIDE SEQUENCE [LARGE SCALE GENOMIC DNA]</scope>
    <source>
        <strain evidence="3 4">IHEM 14462</strain>
    </source>
</reference>
<dbReference type="RefSeq" id="XP_016646714.1">
    <property type="nucleotide sequence ID" value="XM_016783081.1"/>
</dbReference>
<gene>
    <name evidence="3" type="ORF">SAPIO_CDS0257</name>
</gene>
<dbReference type="HOGENOM" id="CLU_007577_0_0_1"/>
<dbReference type="InterPro" id="IPR013665">
    <property type="entry name" value="Sfi1_dom"/>
</dbReference>
<sequence length="981" mass="111391">MHFHLACDPYSKASHAVFAALSSAGPCSANLALFSSTSRGQRLTDTSSLLDISVIHEIVVAAQEHLDGLPEQDRVPTNSLFQAYDAVLPAHGIDPENDQHLSRLVFRIGGERGEGTLLEKFGSVLSRMGIELEFDTSSIPAEPELSEVSQTEITSPRFRPTLVSRAKFAEKDLAGGAALPSADSETESPSSSKSAGTTATETAHTTRLISHGHPAHIPCAGSIPQHNLPAQPPRRKEPARHTPVDLPMALRASGTNTLNPVSPTASEDKQALLDDLEDASADERTSQLAELELAFLGQRLFNSWLNLTTPPENTEEYRRILAETVYERNVTEALLTQWKDLAYWKRSAAQEAACLESYALSALKTERTAVARRHILRLRHFDSWKEVALGDYRAIRTFVHRVYLPRWNEQLEVLKQKEETAHQARRQTLLSNTFTEWQRLTFESTVQSRRSRRLKESAFHLWLQASQLRVRATADSDKHHKAIVVVKTLRDWLSRSKHLGNHISSSAHHFQGRMLSTLFSRWLALPRGDAKATNLYAKDTLSKYFHLWNLDTKVKIFKVDQDLRLASQYFLLWVTLQKIETFRLERDDRFRAGIFKLFLRRSGALESMAQTNHMLPAAVHVSQPVITSLFELWHQLAEDSASLNAMVLDRSHAATKVNNLNDWFEATTHDTEMERWAQRGAFYLSVHGRFGDWKTWAKRERERKLRVTYTMAKNEINERLVLGCWEKWRAACVSTVALNRTWTHVVRTHDQELLASVMKSWMRGVRHALVLDQHSQHLLKHSLLDNWRAMAEACIYGDAEASQLWVERILDSCWTRWNIAFQWAEGQSYNAANTIERRRREALIKNFLLWGGVNSGNEPEEDVGQGSVNAVNAVLSQSDAAWREVPKRHRFTPGNMQLWSRSNFLDPRRKSTRLRLDNDDGDLDSLVGTINTPTRRTGPARSLAGLPSTTPAGPLPTPYERELRERYMTRTKAKGEYEGES</sequence>
<dbReference type="AlphaFoldDB" id="A0A084GHV3"/>
<keyword evidence="4" id="KW-1185">Reference proteome</keyword>
<dbReference type="VEuPathDB" id="FungiDB:SAPIO_CDS0257"/>
<feature type="compositionally biased region" description="Basic and acidic residues" evidence="1">
    <location>
        <begin position="959"/>
        <end position="981"/>
    </location>
</feature>
<evidence type="ECO:0000256" key="1">
    <source>
        <dbReference type="SAM" id="MobiDB-lite"/>
    </source>
</evidence>
<feature type="region of interest" description="Disordered" evidence="1">
    <location>
        <begin position="925"/>
        <end position="981"/>
    </location>
</feature>
<dbReference type="Pfam" id="PF08457">
    <property type="entry name" value="Sfi1"/>
    <property type="match status" value="1"/>
</dbReference>
<name>A0A084GHV3_PSEDA</name>
<evidence type="ECO:0000313" key="4">
    <source>
        <dbReference type="Proteomes" id="UP000028545"/>
    </source>
</evidence>
<evidence type="ECO:0000313" key="3">
    <source>
        <dbReference type="EMBL" id="KEZ46915.1"/>
    </source>
</evidence>
<feature type="region of interest" description="Disordered" evidence="1">
    <location>
        <begin position="176"/>
        <end position="241"/>
    </location>
</feature>
<accession>A0A084GHV3</accession>